<keyword evidence="1" id="KW-1133">Transmembrane helix</keyword>
<gene>
    <name evidence="2" type="ORF">AERO8C_160181</name>
</gene>
<dbReference type="Proteomes" id="UP000439123">
    <property type="component" value="Unassembled WGS sequence"/>
</dbReference>
<proteinExistence type="predicted"/>
<evidence type="ECO:0000256" key="1">
    <source>
        <dbReference type="SAM" id="Phobius"/>
    </source>
</evidence>
<evidence type="ECO:0000313" key="2">
    <source>
        <dbReference type="EMBL" id="VXA84028.1"/>
    </source>
</evidence>
<accession>A0A653KZ70</accession>
<keyword evidence="1" id="KW-0812">Transmembrane</keyword>
<evidence type="ECO:0000313" key="3">
    <source>
        <dbReference type="Proteomes" id="UP000439123"/>
    </source>
</evidence>
<organism evidence="2 3">
    <name type="scientific">Aeromonas veronii</name>
    <dbReference type="NCBI Taxonomy" id="654"/>
    <lineage>
        <taxon>Bacteria</taxon>
        <taxon>Pseudomonadati</taxon>
        <taxon>Pseudomonadota</taxon>
        <taxon>Gammaproteobacteria</taxon>
        <taxon>Aeromonadales</taxon>
        <taxon>Aeromonadaceae</taxon>
        <taxon>Aeromonas</taxon>
    </lineage>
</organism>
<dbReference type="AlphaFoldDB" id="A0A653KZ70"/>
<protein>
    <submittedName>
        <fullName evidence="2">Uncharacterized protein</fullName>
    </submittedName>
</protein>
<reference evidence="2 3" key="1">
    <citation type="submission" date="2019-10" db="EMBL/GenBank/DDBJ databases">
        <authorList>
            <person name="Karimi E."/>
        </authorList>
    </citation>
    <scope>NUCLEOTIDE SEQUENCE [LARGE SCALE GENOMIC DNA]</scope>
    <source>
        <strain evidence="2">Aeromonas sp. 8C</strain>
    </source>
</reference>
<keyword evidence="1" id="KW-0472">Membrane</keyword>
<feature type="transmembrane region" description="Helical" evidence="1">
    <location>
        <begin position="6"/>
        <end position="25"/>
    </location>
</feature>
<name>A0A653KZ70_AERVE</name>
<sequence>MTKQQAAGLTILALNTLAAFVALALI</sequence>
<dbReference type="EMBL" id="CABWLC010000008">
    <property type="protein sequence ID" value="VXA84028.1"/>
    <property type="molecule type" value="Genomic_DNA"/>
</dbReference>